<sequence length="591" mass="66184">MHHRLNLLLLALACALSSPIIAASSKAQAQTATFSAPRYTNNSSFTSPAAFTATISLSLQDLWDLFVGPVSTPAIITTAPATPVPSSSLIPPPPLYYNPFPAGAQVAPEVRNESWSFPKHFLWGVAGAAFQIEGAPDLEGRGPSVWDVLTHRVTGYVKDNSTADVADNGYFLYKVDIARLAAMGVKAYSFSLSWSRILPFGRGDVNQAAIDHYNDVINTCLEYNITPTVTLYHWDTPLYLQNLYGGWLSEDIVNDFVEFARISYEAFGDRVKWWFTVNEPIVFCNQYPLPAQYFRNYTIPNIQQPYLCGQSVLLAHSQAYRLGKQMMPDALISYKNNGGYKIPLTNSSEDAQAVQRAWDFNEGWFSDPIYLTGDYNQAVKDFVSDFLRPFTQQEKQMINGSADFYAHDAYTAQFYFAPDSGIDACVANSSNPLYPSCSNSSYTYTEADGGWVVGASADPGAPWLHRAYDWLPAFLHYIQDTWPSAGGVAVTEFGFAEPFEQLKTLRQDILYDPVRMGYLYGYMRGILIALSEGVDVVASLAWSFVDNYEWSQGLSTKFGMQYVNFSDPETPRYYKGSFFEYKRAFDLYLEQ</sequence>
<dbReference type="InterPro" id="IPR001360">
    <property type="entry name" value="Glyco_hydro_1"/>
</dbReference>
<evidence type="ECO:0000256" key="2">
    <source>
        <dbReference type="ARBA" id="ARBA00022801"/>
    </source>
</evidence>
<evidence type="ECO:0000256" key="5">
    <source>
        <dbReference type="SAM" id="SignalP"/>
    </source>
</evidence>
<keyword evidence="2 6" id="KW-0378">Hydrolase</keyword>
<name>A0A9P4UT63_9PEZI</name>
<dbReference type="Pfam" id="PF00232">
    <property type="entry name" value="Glyco_hydro_1"/>
    <property type="match status" value="1"/>
</dbReference>
<evidence type="ECO:0000256" key="4">
    <source>
        <dbReference type="RuleBase" id="RU003690"/>
    </source>
</evidence>
<feature type="chain" id="PRO_5040313797" evidence="5">
    <location>
        <begin position="23"/>
        <end position="591"/>
    </location>
</feature>
<evidence type="ECO:0000256" key="1">
    <source>
        <dbReference type="ARBA" id="ARBA00010838"/>
    </source>
</evidence>
<dbReference type="AlphaFoldDB" id="A0A9P4UT63"/>
<dbReference type="InterPro" id="IPR017853">
    <property type="entry name" value="GH"/>
</dbReference>
<dbReference type="EMBL" id="MU003771">
    <property type="protein sequence ID" value="KAF2724396.1"/>
    <property type="molecule type" value="Genomic_DNA"/>
</dbReference>
<dbReference type="PANTHER" id="PTHR10353:SF36">
    <property type="entry name" value="LP05116P"/>
    <property type="match status" value="1"/>
</dbReference>
<keyword evidence="5" id="KW-0732">Signal</keyword>
<dbReference type="OrthoDB" id="65569at2759"/>
<gene>
    <name evidence="6" type="ORF">K431DRAFT_262166</name>
</gene>
<dbReference type="PANTHER" id="PTHR10353">
    <property type="entry name" value="GLYCOSYL HYDROLASE"/>
    <property type="match status" value="1"/>
</dbReference>
<keyword evidence="3" id="KW-0326">Glycosidase</keyword>
<protein>
    <submittedName>
        <fullName evidence="6">Glycoside hydrolase family 1 protein</fullName>
    </submittedName>
</protein>
<dbReference type="GO" id="GO:0008422">
    <property type="term" value="F:beta-glucosidase activity"/>
    <property type="evidence" value="ECO:0007669"/>
    <property type="project" value="TreeGrafter"/>
</dbReference>
<comment type="similarity">
    <text evidence="1 4">Belongs to the glycosyl hydrolase 1 family.</text>
</comment>
<dbReference type="Proteomes" id="UP000799441">
    <property type="component" value="Unassembled WGS sequence"/>
</dbReference>
<dbReference type="InterPro" id="IPR033132">
    <property type="entry name" value="GH_1_N_CS"/>
</dbReference>
<dbReference type="SUPFAM" id="SSF51445">
    <property type="entry name" value="(Trans)glycosidases"/>
    <property type="match status" value="1"/>
</dbReference>
<feature type="signal peptide" evidence="5">
    <location>
        <begin position="1"/>
        <end position="22"/>
    </location>
</feature>
<accession>A0A9P4UT63</accession>
<evidence type="ECO:0000256" key="3">
    <source>
        <dbReference type="ARBA" id="ARBA00023295"/>
    </source>
</evidence>
<reference evidence="6" key="1">
    <citation type="journal article" date="2020" name="Stud. Mycol.">
        <title>101 Dothideomycetes genomes: a test case for predicting lifestyles and emergence of pathogens.</title>
        <authorList>
            <person name="Haridas S."/>
            <person name="Albert R."/>
            <person name="Binder M."/>
            <person name="Bloem J."/>
            <person name="Labutti K."/>
            <person name="Salamov A."/>
            <person name="Andreopoulos B."/>
            <person name="Baker S."/>
            <person name="Barry K."/>
            <person name="Bills G."/>
            <person name="Bluhm B."/>
            <person name="Cannon C."/>
            <person name="Castanera R."/>
            <person name="Culley D."/>
            <person name="Daum C."/>
            <person name="Ezra D."/>
            <person name="Gonzalez J."/>
            <person name="Henrissat B."/>
            <person name="Kuo A."/>
            <person name="Liang C."/>
            <person name="Lipzen A."/>
            <person name="Lutzoni F."/>
            <person name="Magnuson J."/>
            <person name="Mondo S."/>
            <person name="Nolan M."/>
            <person name="Ohm R."/>
            <person name="Pangilinan J."/>
            <person name="Park H.-J."/>
            <person name="Ramirez L."/>
            <person name="Alfaro M."/>
            <person name="Sun H."/>
            <person name="Tritt A."/>
            <person name="Yoshinaga Y."/>
            <person name="Zwiers L.-H."/>
            <person name="Turgeon B."/>
            <person name="Goodwin S."/>
            <person name="Spatafora J."/>
            <person name="Crous P."/>
            <person name="Grigoriev I."/>
        </authorList>
    </citation>
    <scope>NUCLEOTIDE SEQUENCE</scope>
    <source>
        <strain evidence="6">CBS 116435</strain>
    </source>
</reference>
<proteinExistence type="inferred from homology"/>
<comment type="caution">
    <text evidence="6">The sequence shown here is derived from an EMBL/GenBank/DDBJ whole genome shotgun (WGS) entry which is preliminary data.</text>
</comment>
<dbReference type="PROSITE" id="PS00653">
    <property type="entry name" value="GLYCOSYL_HYDROL_F1_2"/>
    <property type="match status" value="1"/>
</dbReference>
<dbReference type="GO" id="GO:0005975">
    <property type="term" value="P:carbohydrate metabolic process"/>
    <property type="evidence" value="ECO:0007669"/>
    <property type="project" value="InterPro"/>
</dbReference>
<evidence type="ECO:0000313" key="7">
    <source>
        <dbReference type="Proteomes" id="UP000799441"/>
    </source>
</evidence>
<dbReference type="Gene3D" id="3.20.20.80">
    <property type="entry name" value="Glycosidases"/>
    <property type="match status" value="1"/>
</dbReference>
<keyword evidence="7" id="KW-1185">Reference proteome</keyword>
<evidence type="ECO:0000313" key="6">
    <source>
        <dbReference type="EMBL" id="KAF2724396.1"/>
    </source>
</evidence>
<dbReference type="PRINTS" id="PR00131">
    <property type="entry name" value="GLHYDRLASE1"/>
</dbReference>
<organism evidence="6 7">
    <name type="scientific">Polychaeton citri CBS 116435</name>
    <dbReference type="NCBI Taxonomy" id="1314669"/>
    <lineage>
        <taxon>Eukaryota</taxon>
        <taxon>Fungi</taxon>
        <taxon>Dikarya</taxon>
        <taxon>Ascomycota</taxon>
        <taxon>Pezizomycotina</taxon>
        <taxon>Dothideomycetes</taxon>
        <taxon>Dothideomycetidae</taxon>
        <taxon>Capnodiales</taxon>
        <taxon>Capnodiaceae</taxon>
        <taxon>Polychaeton</taxon>
    </lineage>
</organism>